<name>A0ABV9F5K3_9SPHN</name>
<comment type="caution">
    <text evidence="3">The sequence shown here is derived from an EMBL/GenBank/DDBJ whole genome shotgun (WGS) entry which is preliminary data.</text>
</comment>
<evidence type="ECO:0000313" key="3">
    <source>
        <dbReference type="EMBL" id="MFC4595244.1"/>
    </source>
</evidence>
<dbReference type="Proteomes" id="UP001595957">
    <property type="component" value="Unassembled WGS sequence"/>
</dbReference>
<sequence>MERAEKIGLGVATAGHVLLFGLLSVGFLATPNPLKLNSPPMDVSLVDEVDLKSMAPQVSTQPPPPSVAPEEGPTEDAAPAPVPEPAPMPEPEPLPAPPPPKPAPPKPAAKPAPKPTPAPPKRDVPKAAPKPKPAPEKPAQKPAPQKPKPAAVAPAPAKASQKPAPKAKGDAPARASGQGKAEKPKGSLLGKDFLKGIDAESDAPRKPAPPPAATMGPAQKAALNNVISNQIYPHLRLPSGADVELLVALLDVKLDRNGRVIGRPEVIDVQGVNDSNRPQVSVYKERAIQAVMQASPFQNLPAEYYDQWNWLKPLRVYARKAR</sequence>
<keyword evidence="2" id="KW-0812">Transmembrane</keyword>
<dbReference type="RefSeq" id="WP_066526103.1">
    <property type="nucleotide sequence ID" value="NZ_JBHSFZ010000030.1"/>
</dbReference>
<gene>
    <name evidence="3" type="ORF">ACFO3E_13725</name>
</gene>
<evidence type="ECO:0000256" key="2">
    <source>
        <dbReference type="SAM" id="Phobius"/>
    </source>
</evidence>
<evidence type="ECO:0000313" key="4">
    <source>
        <dbReference type="Proteomes" id="UP001595957"/>
    </source>
</evidence>
<evidence type="ECO:0000256" key="1">
    <source>
        <dbReference type="SAM" id="MobiDB-lite"/>
    </source>
</evidence>
<keyword evidence="2" id="KW-1133">Transmembrane helix</keyword>
<organism evidence="3 4">
    <name type="scientific">Sphingobium tyrosinilyticum</name>
    <dbReference type="NCBI Taxonomy" id="2715436"/>
    <lineage>
        <taxon>Bacteria</taxon>
        <taxon>Pseudomonadati</taxon>
        <taxon>Pseudomonadota</taxon>
        <taxon>Alphaproteobacteria</taxon>
        <taxon>Sphingomonadales</taxon>
        <taxon>Sphingomonadaceae</taxon>
        <taxon>Sphingobium</taxon>
    </lineage>
</organism>
<feature type="compositionally biased region" description="Low complexity" evidence="1">
    <location>
        <begin position="140"/>
        <end position="175"/>
    </location>
</feature>
<keyword evidence="4" id="KW-1185">Reference proteome</keyword>
<proteinExistence type="predicted"/>
<feature type="region of interest" description="Disordered" evidence="1">
    <location>
        <begin position="55"/>
        <end position="189"/>
    </location>
</feature>
<dbReference type="Gene3D" id="3.30.1150.10">
    <property type="match status" value="1"/>
</dbReference>
<dbReference type="EMBL" id="JBHSFZ010000030">
    <property type="protein sequence ID" value="MFC4595244.1"/>
    <property type="molecule type" value="Genomic_DNA"/>
</dbReference>
<protein>
    <submittedName>
        <fullName evidence="3">Cell envelope biogenesis protein TolA</fullName>
    </submittedName>
</protein>
<feature type="compositionally biased region" description="Pro residues" evidence="1">
    <location>
        <begin position="80"/>
        <end position="119"/>
    </location>
</feature>
<accession>A0ABV9F5K3</accession>
<reference evidence="4" key="1">
    <citation type="journal article" date="2019" name="Int. J. Syst. Evol. Microbiol.">
        <title>The Global Catalogue of Microorganisms (GCM) 10K type strain sequencing project: providing services to taxonomists for standard genome sequencing and annotation.</title>
        <authorList>
            <consortium name="The Broad Institute Genomics Platform"/>
            <consortium name="The Broad Institute Genome Sequencing Center for Infectious Disease"/>
            <person name="Wu L."/>
            <person name="Ma J."/>
        </authorList>
    </citation>
    <scope>NUCLEOTIDE SEQUENCE [LARGE SCALE GENOMIC DNA]</scope>
    <source>
        <strain evidence="4">NBRC 103632</strain>
    </source>
</reference>
<dbReference type="PRINTS" id="PR01217">
    <property type="entry name" value="PRICHEXTENSN"/>
</dbReference>
<feature type="transmembrane region" description="Helical" evidence="2">
    <location>
        <begin position="7"/>
        <end position="29"/>
    </location>
</feature>
<keyword evidence="2" id="KW-0472">Membrane</keyword>